<dbReference type="Proteomes" id="UP000004310">
    <property type="component" value="Unassembled WGS sequence"/>
</dbReference>
<keyword evidence="3" id="KW-1185">Reference proteome</keyword>
<dbReference type="EMBL" id="AATP01000003">
    <property type="protein sequence ID" value="EAU41251.1"/>
    <property type="molecule type" value="Genomic_DNA"/>
</dbReference>
<comment type="caution">
    <text evidence="2">The sequence shown here is derived from an EMBL/GenBank/DDBJ whole genome shotgun (WGS) entry which is preliminary data.</text>
</comment>
<dbReference type="eggNOG" id="ENOG5033M1N">
    <property type="taxonomic scope" value="Bacteria"/>
</dbReference>
<proteinExistence type="predicted"/>
<dbReference type="AlphaFoldDB" id="Q0G2E7"/>
<evidence type="ECO:0000256" key="1">
    <source>
        <dbReference type="SAM" id="MobiDB-lite"/>
    </source>
</evidence>
<sequence>MDARPAYATRRNETPRRISPPRRRHSCEKRWALSGRFARLGELLRDLALQQSGALGQFVLVRLQEKRVEAAAMLDRAQGMGRDLQAIALTERVGDQRDAAQVGQEAAAGLVVRVGHVVPGHDALAGEFADARHLGSPSL</sequence>
<accession>Q0G2E7</accession>
<evidence type="ECO:0000313" key="2">
    <source>
        <dbReference type="EMBL" id="EAU41251.1"/>
    </source>
</evidence>
<name>Q0G2E7_9HYPH</name>
<evidence type="ECO:0000313" key="3">
    <source>
        <dbReference type="Proteomes" id="UP000004310"/>
    </source>
</evidence>
<organism evidence="2 3">
    <name type="scientific">Fulvimarina pelagi HTCC2506</name>
    <dbReference type="NCBI Taxonomy" id="314231"/>
    <lineage>
        <taxon>Bacteria</taxon>
        <taxon>Pseudomonadati</taxon>
        <taxon>Pseudomonadota</taxon>
        <taxon>Alphaproteobacteria</taxon>
        <taxon>Hyphomicrobiales</taxon>
        <taxon>Aurantimonadaceae</taxon>
        <taxon>Fulvimarina</taxon>
    </lineage>
</organism>
<gene>
    <name evidence="2" type="ORF">FP2506_00750</name>
</gene>
<protein>
    <submittedName>
        <fullName evidence="2">Uncharacterized protein</fullName>
    </submittedName>
</protein>
<feature type="region of interest" description="Disordered" evidence="1">
    <location>
        <begin position="1"/>
        <end position="23"/>
    </location>
</feature>
<reference evidence="2 3" key="1">
    <citation type="journal article" date="2010" name="J. Bacteriol.">
        <title>Genome sequence of Fulvimarina pelagi HTCC2506T, a Mn(II)-oxidizing alphaproteobacterium possessing an aerobic anoxygenic photosynthetic gene cluster and Xanthorhodopsin.</title>
        <authorList>
            <person name="Kang I."/>
            <person name="Oh H.M."/>
            <person name="Lim S.I."/>
            <person name="Ferriera S."/>
            <person name="Giovannoni S.J."/>
            <person name="Cho J.C."/>
        </authorList>
    </citation>
    <scope>NUCLEOTIDE SEQUENCE [LARGE SCALE GENOMIC DNA]</scope>
    <source>
        <strain evidence="2 3">HTCC2506</strain>
    </source>
</reference>
<dbReference type="HOGENOM" id="CLU_1842206_0_0_5"/>